<dbReference type="Proteomes" id="UP000501568">
    <property type="component" value="Chromosome"/>
</dbReference>
<dbReference type="AlphaFoldDB" id="A0A6G6Y411"/>
<name>A0A6G6Y411_9SPHN</name>
<dbReference type="EMBL" id="CP049109">
    <property type="protein sequence ID" value="QIG79640.1"/>
    <property type="molecule type" value="Genomic_DNA"/>
</dbReference>
<evidence type="ECO:0000313" key="3">
    <source>
        <dbReference type="Proteomes" id="UP000501568"/>
    </source>
</evidence>
<keyword evidence="3" id="KW-1185">Reference proteome</keyword>
<dbReference type="RefSeq" id="WP_165326640.1">
    <property type="nucleotide sequence ID" value="NZ_CP049109.1"/>
</dbReference>
<reference evidence="2 3" key="1">
    <citation type="submission" date="2020-02" db="EMBL/GenBank/DDBJ databases">
        <authorList>
            <person name="Zheng R.K."/>
            <person name="Sun C.M."/>
        </authorList>
    </citation>
    <scope>NUCLEOTIDE SEQUENCE [LARGE SCALE GENOMIC DNA]</scope>
    <source>
        <strain evidence="3">zrk23</strain>
    </source>
</reference>
<organism evidence="2 3">
    <name type="scientific">Stakelama tenebrarum</name>
    <dbReference type="NCBI Taxonomy" id="2711215"/>
    <lineage>
        <taxon>Bacteria</taxon>
        <taxon>Pseudomonadati</taxon>
        <taxon>Pseudomonadota</taxon>
        <taxon>Alphaproteobacteria</taxon>
        <taxon>Sphingomonadales</taxon>
        <taxon>Sphingomonadaceae</taxon>
        <taxon>Stakelama</taxon>
    </lineage>
</organism>
<accession>A0A6G6Y411</accession>
<feature type="compositionally biased region" description="Basic and acidic residues" evidence="1">
    <location>
        <begin position="54"/>
        <end position="67"/>
    </location>
</feature>
<sequence>MRFELRGNPRSAIGKMFTLDDRNPRFEADMIDHTRKANLTFRKAAPEQSNGKSRAGDSRTIRDKDNTAPKPKPPFHLDHPRLAPLGATGIRRAHTELVREPSCKSPGRPIER</sequence>
<dbReference type="KEGG" id="spzr:G5C33_07440"/>
<gene>
    <name evidence="2" type="ORF">G5C33_07440</name>
</gene>
<protein>
    <submittedName>
        <fullName evidence="2">Uncharacterized protein</fullName>
    </submittedName>
</protein>
<evidence type="ECO:0000313" key="2">
    <source>
        <dbReference type="EMBL" id="QIG79640.1"/>
    </source>
</evidence>
<evidence type="ECO:0000256" key="1">
    <source>
        <dbReference type="SAM" id="MobiDB-lite"/>
    </source>
</evidence>
<feature type="compositionally biased region" description="Basic and acidic residues" evidence="1">
    <location>
        <begin position="93"/>
        <end position="102"/>
    </location>
</feature>
<feature type="region of interest" description="Disordered" evidence="1">
    <location>
        <begin position="39"/>
        <end position="112"/>
    </location>
</feature>
<proteinExistence type="predicted"/>